<name>A0A2M8AI59_9BACT</name>
<accession>A0A2M8AI59</accession>
<dbReference type="EMBL" id="PFUO01000057">
    <property type="protein sequence ID" value="PJB17242.1"/>
    <property type="molecule type" value="Genomic_DNA"/>
</dbReference>
<reference evidence="2" key="1">
    <citation type="submission" date="2017-09" db="EMBL/GenBank/DDBJ databases">
        <title>Depth-based differentiation of microbial function through sediment-hosted aquifers and enrichment of novel symbionts in the deep terrestrial subsurface.</title>
        <authorList>
            <person name="Probst A.J."/>
            <person name="Ladd B."/>
            <person name="Jarett J.K."/>
            <person name="Geller-Mcgrath D.E."/>
            <person name="Sieber C.M.K."/>
            <person name="Emerson J.B."/>
            <person name="Anantharaman K."/>
            <person name="Thomas B.C."/>
            <person name="Malmstrom R."/>
            <person name="Stieglmeier M."/>
            <person name="Klingl A."/>
            <person name="Woyke T."/>
            <person name="Ryan C.M."/>
            <person name="Banfield J.F."/>
        </authorList>
    </citation>
    <scope>NUCLEOTIDE SEQUENCE [LARGE SCALE GENOMIC DNA]</scope>
</reference>
<feature type="non-terminal residue" evidence="1">
    <location>
        <position position="42"/>
    </location>
</feature>
<dbReference type="AlphaFoldDB" id="A0A2M8AI59"/>
<gene>
    <name evidence="1" type="ORF">CO116_01115</name>
</gene>
<sequence length="42" mass="4839">MQPADFYKKLSGQTVQCQLCHHFCLIKNKQTGICRSRKNING</sequence>
<dbReference type="Proteomes" id="UP000230611">
    <property type="component" value="Unassembled WGS sequence"/>
</dbReference>
<proteinExistence type="predicted"/>
<protein>
    <submittedName>
        <fullName evidence="1">AmmeMemoRadiSam system radical SAM enzyme</fullName>
    </submittedName>
</protein>
<evidence type="ECO:0000313" key="2">
    <source>
        <dbReference type="Proteomes" id="UP000230611"/>
    </source>
</evidence>
<comment type="caution">
    <text evidence="1">The sequence shown here is derived from an EMBL/GenBank/DDBJ whole genome shotgun (WGS) entry which is preliminary data.</text>
</comment>
<evidence type="ECO:0000313" key="1">
    <source>
        <dbReference type="EMBL" id="PJB17242.1"/>
    </source>
</evidence>
<organism evidence="1 2">
    <name type="scientific">Candidatus Falkowbacteria bacterium CG_4_9_14_3_um_filter_38_19</name>
    <dbReference type="NCBI Taxonomy" id="1974559"/>
    <lineage>
        <taxon>Bacteria</taxon>
        <taxon>Candidatus Falkowiibacteriota</taxon>
    </lineage>
</organism>